<sequence>MATPREVFERLFEGITAGRFAELSRLYAENAVVEHPTAIPVPGRIEGRAAVHERFVSPLAATLRISAGDVVVHETTDPEVIVAEYRYRVASPRSGETVETDNIQMLRVRDGLIVHSRDYHDFLRMAAVQGAAANLADAYAQVPERRPGPVQPRPAQLADRKSPLGVFQRLCFGVSDQRWSELPDLYAEQPDVRHPFLPGASVLTSREDLRTHFALAGELGIRMQATDLVTYQGTDPEVLIGEFAYEGQLGATPFRVNNIFAMRVRDGLIVESRDYGDHLALAAAAGRLPELIARVTTEMSPNHV</sequence>
<reference evidence="2 3" key="1">
    <citation type="journal article" date="2015" name="Int. J. Syst. Evol. Microbiol.">
        <title>Amycolatopsis rhabdoformis sp. nov., an actinomycete isolated from a tropical forest soil.</title>
        <authorList>
            <person name="Souza W.R."/>
            <person name="Silva R.E."/>
            <person name="Goodfellow M."/>
            <person name="Busarakam K."/>
            <person name="Figueiro F.S."/>
            <person name="Ferreira D."/>
            <person name="Rodrigues-Filho E."/>
            <person name="Moraes L.A.B."/>
            <person name="Zucchi T.D."/>
        </authorList>
    </citation>
    <scope>NUCLEOTIDE SEQUENCE [LARGE SCALE GENOMIC DNA]</scope>
    <source>
        <strain evidence="2 3">NCIMB 14900</strain>
    </source>
</reference>
<accession>A0ABZ1I867</accession>
<dbReference type="Proteomes" id="UP001330812">
    <property type="component" value="Chromosome"/>
</dbReference>
<gene>
    <name evidence="2" type="ORF">VSH64_46605</name>
</gene>
<evidence type="ECO:0000313" key="2">
    <source>
        <dbReference type="EMBL" id="WSE30186.1"/>
    </source>
</evidence>
<dbReference type="SUPFAM" id="SSF54427">
    <property type="entry name" value="NTF2-like"/>
    <property type="match status" value="2"/>
</dbReference>
<protein>
    <submittedName>
        <fullName evidence="2">Nuclear transport factor 2 family protein</fullName>
    </submittedName>
</protein>
<feature type="domain" description="SnoaL-like" evidence="1">
    <location>
        <begin position="9"/>
        <end position="115"/>
    </location>
</feature>
<organism evidence="2 3">
    <name type="scientific">Amycolatopsis rhabdoformis</name>
    <dbReference type="NCBI Taxonomy" id="1448059"/>
    <lineage>
        <taxon>Bacteria</taxon>
        <taxon>Bacillati</taxon>
        <taxon>Actinomycetota</taxon>
        <taxon>Actinomycetes</taxon>
        <taxon>Pseudonocardiales</taxon>
        <taxon>Pseudonocardiaceae</taxon>
        <taxon>Amycolatopsis</taxon>
    </lineage>
</organism>
<dbReference type="Pfam" id="PF12680">
    <property type="entry name" value="SnoaL_2"/>
    <property type="match status" value="1"/>
</dbReference>
<name>A0ABZ1I867_9PSEU</name>
<evidence type="ECO:0000259" key="1">
    <source>
        <dbReference type="Pfam" id="PF12680"/>
    </source>
</evidence>
<dbReference type="InterPro" id="IPR032710">
    <property type="entry name" value="NTF2-like_dom_sf"/>
</dbReference>
<dbReference type="RefSeq" id="WP_326569141.1">
    <property type="nucleotide sequence ID" value="NZ_CP142149.1"/>
</dbReference>
<dbReference type="EMBL" id="CP142149">
    <property type="protein sequence ID" value="WSE30186.1"/>
    <property type="molecule type" value="Genomic_DNA"/>
</dbReference>
<dbReference type="Gene3D" id="3.10.450.50">
    <property type="match status" value="2"/>
</dbReference>
<evidence type="ECO:0000313" key="3">
    <source>
        <dbReference type="Proteomes" id="UP001330812"/>
    </source>
</evidence>
<dbReference type="InterPro" id="IPR037401">
    <property type="entry name" value="SnoaL-like"/>
</dbReference>
<proteinExistence type="predicted"/>
<keyword evidence="3" id="KW-1185">Reference proteome</keyword>